<reference evidence="1 2" key="1">
    <citation type="submission" date="2019-07" db="EMBL/GenBank/DDBJ databases">
        <title>Complete Genome Sequence of Leptotrichia wadei Strain JMUB3933.</title>
        <authorList>
            <person name="Watanabe S."/>
            <person name="Cui L."/>
        </authorList>
    </citation>
    <scope>NUCLEOTIDE SEQUENCE [LARGE SCALE GENOMIC DNA]</scope>
    <source>
        <strain evidence="1 2">JMUB3933</strain>
    </source>
</reference>
<dbReference type="AlphaFoldDB" id="A0A510K9T8"/>
<protein>
    <submittedName>
        <fullName evidence="1">Uncharacterized protein</fullName>
    </submittedName>
</protein>
<dbReference type="RefSeq" id="WP_146961873.1">
    <property type="nucleotide sequence ID" value="NZ_AP019834.1"/>
</dbReference>
<sequence length="260" mass="30204">MDLEVVILTEEIEKQLNGLSMVYGRTKGEIIKKGILTNIALETMPNYKNYKSIISGISQARMIKGVKGRNAVESQILNLFLTYELEEINDDIIEKAIELMIITFDSVYSRSGERIKKQYRNALESIEFLYINLKLAVKIIAESLRNNDITLSNKTLHYITEAIKKEKSNIAKEYVEAYISGDEKQLSQARNNYRISMERMMNNYISSLKIPFETANEIGEEMKIVENLGKDFLDYITSYLLLEVRERIKENHQMQLMLEF</sequence>
<evidence type="ECO:0000313" key="2">
    <source>
        <dbReference type="Proteomes" id="UP000321397"/>
    </source>
</evidence>
<dbReference type="Proteomes" id="UP000321397">
    <property type="component" value="Chromosome"/>
</dbReference>
<evidence type="ECO:0000313" key="1">
    <source>
        <dbReference type="EMBL" id="BBM48422.1"/>
    </source>
</evidence>
<gene>
    <name evidence="1" type="ORF">JMUB3933_1938</name>
</gene>
<accession>A0A510K9T8</accession>
<proteinExistence type="predicted"/>
<dbReference type="EMBL" id="AP019834">
    <property type="protein sequence ID" value="BBM48422.1"/>
    <property type="molecule type" value="Genomic_DNA"/>
</dbReference>
<name>A0A510K9T8_9FUSO</name>
<organism evidence="1 2">
    <name type="scientific">Leptotrichia wadei</name>
    <dbReference type="NCBI Taxonomy" id="157687"/>
    <lineage>
        <taxon>Bacteria</taxon>
        <taxon>Fusobacteriati</taxon>
        <taxon>Fusobacteriota</taxon>
        <taxon>Fusobacteriia</taxon>
        <taxon>Fusobacteriales</taxon>
        <taxon>Leptotrichiaceae</taxon>
        <taxon>Leptotrichia</taxon>
    </lineage>
</organism>